<dbReference type="GO" id="GO:0005886">
    <property type="term" value="C:plasma membrane"/>
    <property type="evidence" value="ECO:0007669"/>
    <property type="project" value="TreeGrafter"/>
</dbReference>
<dbReference type="CDD" id="cd01949">
    <property type="entry name" value="GGDEF"/>
    <property type="match status" value="1"/>
</dbReference>
<dbReference type="InterPro" id="IPR029787">
    <property type="entry name" value="Nucleotide_cyclase"/>
</dbReference>
<dbReference type="RefSeq" id="WP_061152610.1">
    <property type="nucleotide sequence ID" value="NZ_FCOM02000135.1"/>
</dbReference>
<dbReference type="InterPro" id="IPR000160">
    <property type="entry name" value="GGDEF_dom"/>
</dbReference>
<dbReference type="PANTHER" id="PTHR45138:SF9">
    <property type="entry name" value="DIGUANYLATE CYCLASE DGCM-RELATED"/>
    <property type="match status" value="1"/>
</dbReference>
<gene>
    <name evidence="5" type="ORF">AWB74_08586</name>
</gene>
<evidence type="ECO:0000256" key="1">
    <source>
        <dbReference type="ARBA" id="ARBA00012528"/>
    </source>
</evidence>
<dbReference type="NCBIfam" id="TIGR00254">
    <property type="entry name" value="GGDEF"/>
    <property type="match status" value="1"/>
</dbReference>
<protein>
    <recommendedName>
        <fullName evidence="1">diguanylate cyclase</fullName>
        <ecNumber evidence="1">2.7.7.65</ecNumber>
    </recommendedName>
</protein>
<dbReference type="InterPro" id="IPR050469">
    <property type="entry name" value="Diguanylate_Cyclase"/>
</dbReference>
<dbReference type="GO" id="GO:1902201">
    <property type="term" value="P:negative regulation of bacterial-type flagellum-dependent cell motility"/>
    <property type="evidence" value="ECO:0007669"/>
    <property type="project" value="TreeGrafter"/>
</dbReference>
<dbReference type="EC" id="2.7.7.65" evidence="1"/>
<dbReference type="Gene3D" id="3.30.70.270">
    <property type="match status" value="1"/>
</dbReference>
<evidence type="ECO:0000313" key="6">
    <source>
        <dbReference type="Proteomes" id="UP000055019"/>
    </source>
</evidence>
<accession>A0A158L518</accession>
<comment type="catalytic activity">
    <reaction evidence="2">
        <text>2 GTP = 3',3'-c-di-GMP + 2 diphosphate</text>
        <dbReference type="Rhea" id="RHEA:24898"/>
        <dbReference type="ChEBI" id="CHEBI:33019"/>
        <dbReference type="ChEBI" id="CHEBI:37565"/>
        <dbReference type="ChEBI" id="CHEBI:58805"/>
        <dbReference type="EC" id="2.7.7.65"/>
    </reaction>
</comment>
<keyword evidence="3" id="KW-1133">Transmembrane helix</keyword>
<evidence type="ECO:0000259" key="4">
    <source>
        <dbReference type="PROSITE" id="PS50887"/>
    </source>
</evidence>
<dbReference type="PANTHER" id="PTHR45138">
    <property type="entry name" value="REGULATORY COMPONENTS OF SENSORY TRANSDUCTION SYSTEM"/>
    <property type="match status" value="1"/>
</dbReference>
<feature type="domain" description="GGDEF" evidence="4">
    <location>
        <begin position="88"/>
        <end position="223"/>
    </location>
</feature>
<keyword evidence="6" id="KW-1185">Reference proteome</keyword>
<keyword evidence="3" id="KW-0472">Membrane</keyword>
<feature type="transmembrane region" description="Helical" evidence="3">
    <location>
        <begin position="27"/>
        <end position="50"/>
    </location>
</feature>
<proteinExistence type="predicted"/>
<comment type="caution">
    <text evidence="5">The sequence shown here is derived from an EMBL/GenBank/DDBJ whole genome shotgun (WGS) entry which is preliminary data.</text>
</comment>
<dbReference type="OrthoDB" id="9813903at2"/>
<organism evidence="5 6">
    <name type="scientific">Caballeronia arvi</name>
    <dbReference type="NCBI Taxonomy" id="1777135"/>
    <lineage>
        <taxon>Bacteria</taxon>
        <taxon>Pseudomonadati</taxon>
        <taxon>Pseudomonadota</taxon>
        <taxon>Betaproteobacteria</taxon>
        <taxon>Burkholderiales</taxon>
        <taxon>Burkholderiaceae</taxon>
        <taxon>Caballeronia</taxon>
    </lineage>
</organism>
<dbReference type="Proteomes" id="UP000055019">
    <property type="component" value="Unassembled WGS sequence"/>
</dbReference>
<dbReference type="GO" id="GO:0052621">
    <property type="term" value="F:diguanylate cyclase activity"/>
    <property type="evidence" value="ECO:0007669"/>
    <property type="project" value="UniProtKB-EC"/>
</dbReference>
<name>A0A158L518_9BURK</name>
<dbReference type="SMART" id="SM00267">
    <property type="entry name" value="GGDEF"/>
    <property type="match status" value="1"/>
</dbReference>
<dbReference type="AlphaFoldDB" id="A0A158L518"/>
<dbReference type="SUPFAM" id="SSF55073">
    <property type="entry name" value="Nucleotide cyclase"/>
    <property type="match status" value="1"/>
</dbReference>
<dbReference type="Pfam" id="PF00990">
    <property type="entry name" value="GGDEF"/>
    <property type="match status" value="1"/>
</dbReference>
<dbReference type="EMBL" id="FCOM02000135">
    <property type="protein sequence ID" value="SAL88487.1"/>
    <property type="molecule type" value="Genomic_DNA"/>
</dbReference>
<dbReference type="PROSITE" id="PS50887">
    <property type="entry name" value="GGDEF"/>
    <property type="match status" value="1"/>
</dbReference>
<evidence type="ECO:0000313" key="5">
    <source>
        <dbReference type="EMBL" id="SAL88487.1"/>
    </source>
</evidence>
<evidence type="ECO:0000256" key="2">
    <source>
        <dbReference type="ARBA" id="ARBA00034247"/>
    </source>
</evidence>
<dbReference type="GO" id="GO:0043709">
    <property type="term" value="P:cell adhesion involved in single-species biofilm formation"/>
    <property type="evidence" value="ECO:0007669"/>
    <property type="project" value="TreeGrafter"/>
</dbReference>
<dbReference type="FunFam" id="3.30.70.270:FF:000001">
    <property type="entry name" value="Diguanylate cyclase domain protein"/>
    <property type="match status" value="1"/>
</dbReference>
<dbReference type="InterPro" id="IPR043128">
    <property type="entry name" value="Rev_trsase/Diguanyl_cyclase"/>
</dbReference>
<reference evidence="5" key="1">
    <citation type="submission" date="2016-01" db="EMBL/GenBank/DDBJ databases">
        <authorList>
            <person name="Peeters C."/>
        </authorList>
    </citation>
    <scope>NUCLEOTIDE SEQUENCE [LARGE SCALE GENOMIC DNA]</scope>
    <source>
        <strain evidence="5">LMG 29317</strain>
    </source>
</reference>
<evidence type="ECO:0000256" key="3">
    <source>
        <dbReference type="SAM" id="Phobius"/>
    </source>
</evidence>
<keyword evidence="3" id="KW-0812">Transmembrane</keyword>
<sequence>MALLAMSLNAVTAHVQAEHAAIFAFSLLLGVGAIISAWIVAYAIQAEVLVGKQLMRQVLTDPLTGLDNRRSLREVLEKEWKRAGRSGSALSVLFIDIDHFKRINDALGHEVGDSVLILVAERIAACVRRPCDLVARYGGEEFAVVLPETPADSAAAMAESIRERVMGLRVMHPNDDRRVTVSIGCATCFPKYAANANALMTIADKQMYAAKQAGRNCVRSVRM</sequence>